<evidence type="ECO:0000313" key="13">
    <source>
        <dbReference type="Proteomes" id="UP001237642"/>
    </source>
</evidence>
<proteinExistence type="predicted"/>
<dbReference type="FunFam" id="1.20.58.150:FF:000005">
    <property type="entry name" value="putative clathrin assembly protein At2g25430"/>
    <property type="match status" value="1"/>
</dbReference>
<dbReference type="InterPro" id="IPR008942">
    <property type="entry name" value="ENTH_VHS"/>
</dbReference>
<feature type="domain" description="VHS" evidence="10">
    <location>
        <begin position="36"/>
        <end position="105"/>
    </location>
</feature>
<reference evidence="12" key="2">
    <citation type="submission" date="2023-05" db="EMBL/GenBank/DDBJ databases">
        <authorList>
            <person name="Schelkunov M.I."/>
        </authorList>
    </citation>
    <scope>NUCLEOTIDE SEQUENCE</scope>
    <source>
        <strain evidence="12">Hsosn_3</strain>
        <tissue evidence="12">Leaf</tissue>
    </source>
</reference>
<evidence type="ECO:0000256" key="1">
    <source>
        <dbReference type="ARBA" id="ARBA00004132"/>
    </source>
</evidence>
<dbReference type="GO" id="GO:0005794">
    <property type="term" value="C:Golgi apparatus"/>
    <property type="evidence" value="ECO:0007669"/>
    <property type="project" value="UniProtKB-SubCell"/>
</dbReference>
<dbReference type="Pfam" id="PF07651">
    <property type="entry name" value="ANTH"/>
    <property type="match status" value="1"/>
</dbReference>
<dbReference type="GO" id="GO:0005545">
    <property type="term" value="F:1-phosphatidylinositol binding"/>
    <property type="evidence" value="ECO:0007669"/>
    <property type="project" value="InterPro"/>
</dbReference>
<keyword evidence="13" id="KW-1185">Reference proteome</keyword>
<evidence type="ECO:0000256" key="7">
    <source>
        <dbReference type="ARBA" id="ARBA00023176"/>
    </source>
</evidence>
<keyword evidence="6" id="KW-0472">Membrane</keyword>
<evidence type="ECO:0000259" key="11">
    <source>
        <dbReference type="PROSITE" id="PS50942"/>
    </source>
</evidence>
<dbReference type="EMBL" id="JAUIZM010000001">
    <property type="protein sequence ID" value="KAK1405462.1"/>
    <property type="molecule type" value="Genomic_DNA"/>
</dbReference>
<dbReference type="InterPro" id="IPR013809">
    <property type="entry name" value="ENTH"/>
</dbReference>
<dbReference type="GO" id="GO:0006900">
    <property type="term" value="P:vesicle budding from membrane"/>
    <property type="evidence" value="ECO:0007669"/>
    <property type="project" value="TreeGrafter"/>
</dbReference>
<evidence type="ECO:0000259" key="10">
    <source>
        <dbReference type="PROSITE" id="PS50179"/>
    </source>
</evidence>
<comment type="caution">
    <text evidence="12">The sequence shown here is derived from an EMBL/GenBank/DDBJ whole genome shotgun (WGS) entry which is preliminary data.</text>
</comment>
<dbReference type="SUPFAM" id="SSF89009">
    <property type="entry name" value="GAT-like domain"/>
    <property type="match status" value="1"/>
</dbReference>
<dbReference type="InterPro" id="IPR002014">
    <property type="entry name" value="VHS_dom"/>
</dbReference>
<dbReference type="GO" id="GO:0072583">
    <property type="term" value="P:clathrin-dependent endocytosis"/>
    <property type="evidence" value="ECO:0007669"/>
    <property type="project" value="InterPro"/>
</dbReference>
<feature type="compositionally biased region" description="Basic and acidic residues" evidence="9">
    <location>
        <begin position="398"/>
        <end position="407"/>
    </location>
</feature>
<dbReference type="Gene3D" id="1.25.40.90">
    <property type="match status" value="1"/>
</dbReference>
<dbReference type="PROSITE" id="PS50179">
    <property type="entry name" value="VHS"/>
    <property type="match status" value="1"/>
</dbReference>
<dbReference type="GO" id="GO:0032050">
    <property type="term" value="F:clathrin heavy chain binding"/>
    <property type="evidence" value="ECO:0007669"/>
    <property type="project" value="TreeGrafter"/>
</dbReference>
<organism evidence="12 13">
    <name type="scientific">Heracleum sosnowskyi</name>
    <dbReference type="NCBI Taxonomy" id="360622"/>
    <lineage>
        <taxon>Eukaryota</taxon>
        <taxon>Viridiplantae</taxon>
        <taxon>Streptophyta</taxon>
        <taxon>Embryophyta</taxon>
        <taxon>Tracheophyta</taxon>
        <taxon>Spermatophyta</taxon>
        <taxon>Magnoliopsida</taxon>
        <taxon>eudicotyledons</taxon>
        <taxon>Gunneridae</taxon>
        <taxon>Pentapetalae</taxon>
        <taxon>asterids</taxon>
        <taxon>campanulids</taxon>
        <taxon>Apiales</taxon>
        <taxon>Apiaceae</taxon>
        <taxon>Apioideae</taxon>
        <taxon>apioid superclade</taxon>
        <taxon>Tordylieae</taxon>
        <taxon>Tordyliinae</taxon>
        <taxon>Heracleum</taxon>
    </lineage>
</organism>
<keyword evidence="4" id="KW-0254">Endocytosis</keyword>
<evidence type="ECO:0000256" key="9">
    <source>
        <dbReference type="SAM" id="MobiDB-lite"/>
    </source>
</evidence>
<evidence type="ECO:0000256" key="5">
    <source>
        <dbReference type="ARBA" id="ARBA00023034"/>
    </source>
</evidence>
<dbReference type="InterPro" id="IPR048050">
    <property type="entry name" value="ANTH_N_plant"/>
</dbReference>
<dbReference type="InterPro" id="IPR011417">
    <property type="entry name" value="ANTH_dom"/>
</dbReference>
<dbReference type="InterPro" id="IPR014712">
    <property type="entry name" value="ANTH_dom_sf"/>
</dbReference>
<dbReference type="GO" id="GO:0030136">
    <property type="term" value="C:clathrin-coated vesicle"/>
    <property type="evidence" value="ECO:0007669"/>
    <property type="project" value="UniProtKB-SubCell"/>
</dbReference>
<reference evidence="12" key="1">
    <citation type="submission" date="2023-02" db="EMBL/GenBank/DDBJ databases">
        <title>Genome of toxic invasive species Heracleum sosnowskyi carries increased number of genes despite the absence of recent whole-genome duplications.</title>
        <authorList>
            <person name="Schelkunov M."/>
            <person name="Shtratnikova V."/>
            <person name="Makarenko M."/>
            <person name="Klepikova A."/>
            <person name="Omelchenko D."/>
            <person name="Novikova G."/>
            <person name="Obukhova E."/>
            <person name="Bogdanov V."/>
            <person name="Penin A."/>
            <person name="Logacheva M."/>
        </authorList>
    </citation>
    <scope>NUCLEOTIDE SEQUENCE</scope>
    <source>
        <strain evidence="12">Hsosn_3</strain>
        <tissue evidence="12">Leaf</tissue>
    </source>
</reference>
<dbReference type="AlphaFoldDB" id="A0AAD8JMZ4"/>
<feature type="domain" description="ENTH" evidence="11">
    <location>
        <begin position="21"/>
        <end position="157"/>
    </location>
</feature>
<dbReference type="FunFam" id="1.25.40.90:FF:000019">
    <property type="entry name" value="Clathrin coat assembly protein"/>
    <property type="match status" value="1"/>
</dbReference>
<gene>
    <name evidence="12" type="ORF">POM88_005067</name>
</gene>
<evidence type="ECO:0000256" key="3">
    <source>
        <dbReference type="ARBA" id="ARBA00004600"/>
    </source>
</evidence>
<evidence type="ECO:0000256" key="6">
    <source>
        <dbReference type="ARBA" id="ARBA00023136"/>
    </source>
</evidence>
<dbReference type="GO" id="GO:0000149">
    <property type="term" value="F:SNARE binding"/>
    <property type="evidence" value="ECO:0007669"/>
    <property type="project" value="TreeGrafter"/>
</dbReference>
<evidence type="ECO:0000256" key="8">
    <source>
        <dbReference type="ARBA" id="ARBA00023329"/>
    </source>
</evidence>
<dbReference type="GO" id="GO:0005905">
    <property type="term" value="C:clathrin-coated pit"/>
    <property type="evidence" value="ECO:0007669"/>
    <property type="project" value="UniProtKB-SubCell"/>
</dbReference>
<dbReference type="PROSITE" id="PS50942">
    <property type="entry name" value="ENTH"/>
    <property type="match status" value="1"/>
</dbReference>
<evidence type="ECO:0000256" key="4">
    <source>
        <dbReference type="ARBA" id="ARBA00022583"/>
    </source>
</evidence>
<name>A0AAD8JMZ4_9APIA</name>
<dbReference type="GO" id="GO:0005546">
    <property type="term" value="F:phosphatidylinositol-4,5-bisphosphate binding"/>
    <property type="evidence" value="ECO:0007669"/>
    <property type="project" value="TreeGrafter"/>
</dbReference>
<comment type="subcellular location">
    <subcellularLocation>
        <location evidence="1">Cytoplasmic vesicle</location>
        <location evidence="1">Clathrin-coated vesicle</location>
    </subcellularLocation>
    <subcellularLocation>
        <location evidence="2">Golgi apparatus</location>
    </subcellularLocation>
    <subcellularLocation>
        <location evidence="3">Membrane</location>
        <location evidence="3">Clathrin-coated pit</location>
    </subcellularLocation>
</comment>
<keyword evidence="7" id="KW-0168">Coated pit</keyword>
<dbReference type="InterPro" id="IPR045192">
    <property type="entry name" value="AP180-like"/>
</dbReference>
<dbReference type="Proteomes" id="UP001237642">
    <property type="component" value="Unassembled WGS sequence"/>
</dbReference>
<dbReference type="PANTHER" id="PTHR22951:SF75">
    <property type="entry name" value="CLATHRIN COAT ASSEMBLY PROTEIN AP180"/>
    <property type="match status" value="1"/>
</dbReference>
<evidence type="ECO:0000313" key="12">
    <source>
        <dbReference type="EMBL" id="KAK1405462.1"/>
    </source>
</evidence>
<dbReference type="CDD" id="cd16987">
    <property type="entry name" value="ANTH_N_AP180_plant"/>
    <property type="match status" value="1"/>
</dbReference>
<dbReference type="SUPFAM" id="SSF48464">
    <property type="entry name" value="ENTH/VHS domain"/>
    <property type="match status" value="1"/>
</dbReference>
<dbReference type="GO" id="GO:0043130">
    <property type="term" value="F:ubiquitin binding"/>
    <property type="evidence" value="ECO:0007669"/>
    <property type="project" value="InterPro"/>
</dbReference>
<dbReference type="SMART" id="SM00273">
    <property type="entry name" value="ENTH"/>
    <property type="match status" value="1"/>
</dbReference>
<keyword evidence="8" id="KW-0968">Cytoplasmic vesicle</keyword>
<dbReference type="PANTHER" id="PTHR22951">
    <property type="entry name" value="CLATHRIN ASSEMBLY PROTEIN"/>
    <property type="match status" value="1"/>
</dbReference>
<dbReference type="Gene3D" id="1.20.58.150">
    <property type="entry name" value="ANTH domain"/>
    <property type="match status" value="1"/>
</dbReference>
<evidence type="ECO:0000256" key="2">
    <source>
        <dbReference type="ARBA" id="ARBA00004555"/>
    </source>
</evidence>
<feature type="region of interest" description="Disordered" evidence="9">
    <location>
        <begin position="398"/>
        <end position="418"/>
    </location>
</feature>
<sequence length="721" mass="80398">MPSKIKKAIGAVKDQTSISLAKVGSSTNLEVAILKATTHENIPTDERYINEIVGLVSSDKTYAKSCARAIGKRVGRTRNWIVALKSLMLVLRIFQDGDPYFPREVLHATRRGAKILNLTKFRNDSNSGPRDYTAFVRTFALYLDERLDCFLTGKLQRRYTFKDRERGGQSKHPRNNMVIRDMKPPMLLDRITFWQRLLDRAIATSPSGAARTNRLILIALYAIVQESFDLYKDISDGLTLLLDSFFHLQYNLCVGAFEACVKASKQYQDLIEYYSYCQNLGVGRTSEYPSIQTISQQLIETLQEFLKDQSSFPAVTKSPQMLALPAPSTRNSSRHESYDSCGGQSEFSEFSTSIYSGGVSDFGSHCTSLEELLGATDTVTRQGISIDLEAYNIDQFDDHTPRDETLRTSDAGSTHSLPELNAMTDLLSLDDWPEQTQEAASEQHQSQLSSASGWDLVLAEAIQQPSHQLDPNESITFNALPQQEQKGQETSSADNWELMLAETRTEPIQQTQHINFSLDNLYNQSAVLPPEYTTTSENQTLSQLEPDKPNTFDPFLEPEQINGQEMSSRQAWELAIADTATQPSQQQPDFTSSLDDLYHQPATTSTITYNPFLEESGELAILPSVADPTTTSTSPANFEAGLQTNDAFSAAPTFEATPADTAPTFLAAAPKFSAQNPNENDPFSDLATEQMFNGSINQQNLLLEQQSWLQHQNEIIAKHMA</sequence>
<protein>
    <submittedName>
        <fullName evidence="12">Clathrin coat assembly protein AP180</fullName>
    </submittedName>
</protein>
<keyword evidence="5" id="KW-0333">Golgi apparatus</keyword>
<dbReference type="GO" id="GO:0048268">
    <property type="term" value="P:clathrin coat assembly"/>
    <property type="evidence" value="ECO:0007669"/>
    <property type="project" value="InterPro"/>
</dbReference>
<accession>A0AAD8JMZ4</accession>